<gene>
    <name evidence="3" type="ORF">KIP89_10055</name>
</gene>
<organism evidence="3 4">
    <name type="scientific">Ancylobacter radicis</name>
    <dbReference type="NCBI Taxonomy" id="2836179"/>
    <lineage>
        <taxon>Bacteria</taxon>
        <taxon>Pseudomonadati</taxon>
        <taxon>Pseudomonadota</taxon>
        <taxon>Alphaproteobacteria</taxon>
        <taxon>Hyphomicrobiales</taxon>
        <taxon>Xanthobacteraceae</taxon>
        <taxon>Ancylobacter</taxon>
    </lineage>
</organism>
<proteinExistence type="inferred from homology"/>
<dbReference type="HAMAP" id="MF_00048">
    <property type="entry name" value="UPF0102"/>
    <property type="match status" value="1"/>
</dbReference>
<dbReference type="InterPro" id="IPR011335">
    <property type="entry name" value="Restrct_endonuc-II-like"/>
</dbReference>
<dbReference type="PANTHER" id="PTHR34039:SF1">
    <property type="entry name" value="UPF0102 PROTEIN YRAN"/>
    <property type="match status" value="1"/>
</dbReference>
<dbReference type="NCBIfam" id="NF009151">
    <property type="entry name" value="PRK12497.1-5"/>
    <property type="match status" value="1"/>
</dbReference>
<accession>A0ABS5R9B1</accession>
<dbReference type="RefSeq" id="WP_213755219.1">
    <property type="nucleotide sequence ID" value="NZ_JAHCQH010000015.1"/>
</dbReference>
<keyword evidence="4" id="KW-1185">Reference proteome</keyword>
<dbReference type="InterPro" id="IPR011856">
    <property type="entry name" value="tRNA_endonuc-like_dom_sf"/>
</dbReference>
<name>A0ABS5R9B1_9HYPH</name>
<dbReference type="Gene3D" id="3.40.1350.10">
    <property type="match status" value="1"/>
</dbReference>
<evidence type="ECO:0000256" key="1">
    <source>
        <dbReference type="ARBA" id="ARBA00006738"/>
    </source>
</evidence>
<dbReference type="Pfam" id="PF02021">
    <property type="entry name" value="UPF0102"/>
    <property type="match status" value="1"/>
</dbReference>
<dbReference type="PANTHER" id="PTHR34039">
    <property type="entry name" value="UPF0102 PROTEIN YRAN"/>
    <property type="match status" value="1"/>
</dbReference>
<evidence type="ECO:0000256" key="2">
    <source>
        <dbReference type="HAMAP-Rule" id="MF_00048"/>
    </source>
</evidence>
<dbReference type="Proteomes" id="UP001166585">
    <property type="component" value="Unassembled WGS sequence"/>
</dbReference>
<sequence>MRRPSTPARRAAFTRGVDAEAMAAALLEGQGFVILAKRVRTARGEIDLVARRADLVIFVEVKARGTLVRAAESLLPRQRRRIAGAAEIFLADNPELAGLDMRLDVVLIAPGRAPQHLPGAFEAE</sequence>
<dbReference type="SUPFAM" id="SSF52980">
    <property type="entry name" value="Restriction endonuclease-like"/>
    <property type="match status" value="1"/>
</dbReference>
<evidence type="ECO:0000313" key="3">
    <source>
        <dbReference type="EMBL" id="MBS9477451.1"/>
    </source>
</evidence>
<comment type="similarity">
    <text evidence="1 2">Belongs to the UPF0102 family.</text>
</comment>
<reference evidence="3" key="1">
    <citation type="submission" date="2021-05" db="EMBL/GenBank/DDBJ databases">
        <authorList>
            <person name="Sun Q."/>
            <person name="Inoue M."/>
        </authorList>
    </citation>
    <scope>NUCLEOTIDE SEQUENCE</scope>
    <source>
        <strain evidence="3">VKM B-3255</strain>
    </source>
</reference>
<dbReference type="InterPro" id="IPR003509">
    <property type="entry name" value="UPF0102_YraN-like"/>
</dbReference>
<dbReference type="EMBL" id="JAHCQH010000015">
    <property type="protein sequence ID" value="MBS9477451.1"/>
    <property type="molecule type" value="Genomic_DNA"/>
</dbReference>
<evidence type="ECO:0000313" key="4">
    <source>
        <dbReference type="Proteomes" id="UP001166585"/>
    </source>
</evidence>
<protein>
    <recommendedName>
        <fullName evidence="2">UPF0102 protein KIP89_10055</fullName>
    </recommendedName>
</protein>
<comment type="caution">
    <text evidence="3">The sequence shown here is derived from an EMBL/GenBank/DDBJ whole genome shotgun (WGS) entry which is preliminary data.</text>
</comment>